<dbReference type="InterPro" id="IPR006104">
    <property type="entry name" value="Glyco_hydro_2_N"/>
</dbReference>
<dbReference type="Gene3D" id="2.60.40.10">
    <property type="entry name" value="Immunoglobulins"/>
    <property type="match status" value="1"/>
</dbReference>
<feature type="domain" description="Glycosyl hydrolases family 2 sugar binding" evidence="7">
    <location>
        <begin position="114"/>
        <end position="188"/>
    </location>
</feature>
<keyword evidence="5" id="KW-0732">Signal</keyword>
<keyword evidence="3" id="KW-0326">Glycosidase</keyword>
<keyword evidence="9" id="KW-1185">Reference proteome</keyword>
<dbReference type="Pfam" id="PF00703">
    <property type="entry name" value="Glyco_hydro_2"/>
    <property type="match status" value="1"/>
</dbReference>
<feature type="domain" description="Glycoside hydrolase family 2 immunoglobulin-like beta-sandwich" evidence="6">
    <location>
        <begin position="231"/>
        <end position="313"/>
    </location>
</feature>
<dbReference type="Pfam" id="PF02837">
    <property type="entry name" value="Glyco_hydro_2_N"/>
    <property type="match status" value="1"/>
</dbReference>
<comment type="similarity">
    <text evidence="1">Belongs to the glycosyl hydrolase 2 family.</text>
</comment>
<dbReference type="InterPro" id="IPR008979">
    <property type="entry name" value="Galactose-bd-like_sf"/>
</dbReference>
<dbReference type="InterPro" id="IPR006102">
    <property type="entry name" value="Ig-like_GH2"/>
</dbReference>
<evidence type="ECO:0000256" key="2">
    <source>
        <dbReference type="ARBA" id="ARBA00022801"/>
    </source>
</evidence>
<feature type="signal peptide" evidence="5">
    <location>
        <begin position="1"/>
        <end position="19"/>
    </location>
</feature>
<dbReference type="Gene3D" id="3.20.20.80">
    <property type="entry name" value="Glycosidases"/>
    <property type="match status" value="1"/>
</dbReference>
<dbReference type="InterPro" id="IPR013783">
    <property type="entry name" value="Ig-like_fold"/>
</dbReference>
<dbReference type="Proteomes" id="UP001521116">
    <property type="component" value="Unassembled WGS sequence"/>
</dbReference>
<evidence type="ECO:0000313" key="8">
    <source>
        <dbReference type="EMBL" id="KAL1624263.1"/>
    </source>
</evidence>
<evidence type="ECO:0000256" key="5">
    <source>
        <dbReference type="SAM" id="SignalP"/>
    </source>
</evidence>
<protein>
    <recommendedName>
        <fullName evidence="10">Glycoside hydrolase family 2 protein</fullName>
    </recommendedName>
</protein>
<dbReference type="SUPFAM" id="SSF49785">
    <property type="entry name" value="Galactose-binding domain-like"/>
    <property type="match status" value="1"/>
</dbReference>
<dbReference type="InterPro" id="IPR036156">
    <property type="entry name" value="Beta-gal/glucu_dom_sf"/>
</dbReference>
<evidence type="ECO:0000256" key="4">
    <source>
        <dbReference type="SAM" id="MobiDB-lite"/>
    </source>
</evidence>
<dbReference type="Gene3D" id="2.60.120.260">
    <property type="entry name" value="Galactose-binding domain-like"/>
    <property type="match status" value="1"/>
</dbReference>
<name>A0ABR3SLI6_9PEZI</name>
<dbReference type="EMBL" id="JAJVDC020000110">
    <property type="protein sequence ID" value="KAL1624263.1"/>
    <property type="molecule type" value="Genomic_DNA"/>
</dbReference>
<dbReference type="SUPFAM" id="SSF49303">
    <property type="entry name" value="beta-Galactosidase/glucuronidase domain"/>
    <property type="match status" value="1"/>
</dbReference>
<dbReference type="PANTHER" id="PTHR42732">
    <property type="entry name" value="BETA-GALACTOSIDASE"/>
    <property type="match status" value="1"/>
</dbReference>
<comment type="caution">
    <text evidence="8">The sequence shown here is derived from an EMBL/GenBank/DDBJ whole genome shotgun (WGS) entry which is preliminary data.</text>
</comment>
<feature type="region of interest" description="Disordered" evidence="4">
    <location>
        <begin position="619"/>
        <end position="641"/>
    </location>
</feature>
<evidence type="ECO:0000256" key="3">
    <source>
        <dbReference type="ARBA" id="ARBA00023295"/>
    </source>
</evidence>
<evidence type="ECO:0000259" key="6">
    <source>
        <dbReference type="Pfam" id="PF00703"/>
    </source>
</evidence>
<dbReference type="InterPro" id="IPR017853">
    <property type="entry name" value="GH"/>
</dbReference>
<accession>A0ABR3SLI6</accession>
<sequence>MRVATALALSFLAASPSAAQPYTNGTGAAVPYQLQTPPLDTPWTDQVGTSPWPEYPRPQLVRDSWKNLNGLWTYQSSTGAGQVPALPPTPLEREILIPSCIESAISGIQVLNVSSMWFATTFTVPSEWANQQVLLNFEAVDYEATVFINGRQAAFHRGGYWRFTVDATQYVNRNGTNELLVYVFDPTDAPGYEIPRGKQTLTPSHIFYRPCSGIWQTVWLEPAPAAHVTQLDVAAGADGTVNVTVHSSANQSLPVEFSVLRDGNVVATAEGTSGSAFDLSVDAPDLWSPDTPTLYNISVKLGDDFVTSYTGFRTIETGVVDGVKRPLLNGEFLFQVGTLDQGFWPDGIYLAPTLEALIFDLKVLKDLGMNMVRKHIKVEPDLFYHACDTLGLLVIQDMPSMLLDSGEPTADQQAEFERQFDILINQHKSYTCIVTWVIYNEGWGQIRSYHPEYQIADRIDELDGTRLIDATSGWYDYGAGDFSDNHHYATPQCGTPFYSIPSSPYDSNRIGFQGEFGGIGHNVSIEHLWNVQEAIDTINQTYEISLDLTSYNYRASVLFTELEDQVRMFACSGAVWTQTSDVEGEVNGLVTYDRRIERPDKEQWRADIQALYDAAAGRGGAGGNSSTTAGTSIFDNPPGSV</sequence>
<evidence type="ECO:0000259" key="7">
    <source>
        <dbReference type="Pfam" id="PF02837"/>
    </source>
</evidence>
<dbReference type="SUPFAM" id="SSF51445">
    <property type="entry name" value="(Trans)glycosidases"/>
    <property type="match status" value="1"/>
</dbReference>
<gene>
    <name evidence="8" type="ORF">SLS56_007965</name>
</gene>
<keyword evidence="2" id="KW-0378">Hydrolase</keyword>
<proteinExistence type="inferred from homology"/>
<feature type="chain" id="PRO_5045438985" description="Glycoside hydrolase family 2 protein" evidence="5">
    <location>
        <begin position="20"/>
        <end position="641"/>
    </location>
</feature>
<evidence type="ECO:0008006" key="10">
    <source>
        <dbReference type="Google" id="ProtNLM"/>
    </source>
</evidence>
<organism evidence="8 9">
    <name type="scientific">Neofusicoccum ribis</name>
    <dbReference type="NCBI Taxonomy" id="45134"/>
    <lineage>
        <taxon>Eukaryota</taxon>
        <taxon>Fungi</taxon>
        <taxon>Dikarya</taxon>
        <taxon>Ascomycota</taxon>
        <taxon>Pezizomycotina</taxon>
        <taxon>Dothideomycetes</taxon>
        <taxon>Dothideomycetes incertae sedis</taxon>
        <taxon>Botryosphaeriales</taxon>
        <taxon>Botryosphaeriaceae</taxon>
        <taxon>Neofusicoccum</taxon>
    </lineage>
</organism>
<dbReference type="PANTHER" id="PTHR42732:SF2">
    <property type="entry name" value="BETA-MANNOSIDASE"/>
    <property type="match status" value="1"/>
</dbReference>
<reference evidence="8 9" key="1">
    <citation type="submission" date="2024-02" db="EMBL/GenBank/DDBJ databases">
        <title>De novo assembly and annotation of 12 fungi associated with fruit tree decline syndrome in Ontario, Canada.</title>
        <authorList>
            <person name="Sulman M."/>
            <person name="Ellouze W."/>
            <person name="Ilyukhin E."/>
        </authorList>
    </citation>
    <scope>NUCLEOTIDE SEQUENCE [LARGE SCALE GENOMIC DNA]</scope>
    <source>
        <strain evidence="8 9">M1-105</strain>
    </source>
</reference>
<dbReference type="InterPro" id="IPR051913">
    <property type="entry name" value="GH2_Domain-Containing"/>
</dbReference>
<evidence type="ECO:0000256" key="1">
    <source>
        <dbReference type="ARBA" id="ARBA00007401"/>
    </source>
</evidence>
<evidence type="ECO:0000313" key="9">
    <source>
        <dbReference type="Proteomes" id="UP001521116"/>
    </source>
</evidence>